<dbReference type="AlphaFoldDB" id="A0A3Q9FPD3"/>
<sequence length="131" mass="14907">MKTLFSIFSVLLIFSLSSFADAPNDEKSAKLIKIVNKADKNDWQTLNKAAALAINWNADLELAKTWIESSILISDNAEAYEVLGDYYLRKGDTQNAYKNYNLSLEKGMFKLESKDFDRIQRKVLTFGKALQ</sequence>
<dbReference type="RefSeq" id="WP_126613589.1">
    <property type="nucleotide sequence ID" value="NZ_CP034562.1"/>
</dbReference>
<accession>A0A3Q9FPD3</accession>
<keyword evidence="3" id="KW-1185">Reference proteome</keyword>
<proteinExistence type="predicted"/>
<dbReference type="Gene3D" id="1.25.40.10">
    <property type="entry name" value="Tetratricopeptide repeat domain"/>
    <property type="match status" value="1"/>
</dbReference>
<feature type="signal peptide" evidence="1">
    <location>
        <begin position="1"/>
        <end position="20"/>
    </location>
</feature>
<dbReference type="Proteomes" id="UP000267268">
    <property type="component" value="Chromosome 1"/>
</dbReference>
<evidence type="ECO:0000313" key="3">
    <source>
        <dbReference type="Proteomes" id="UP000267268"/>
    </source>
</evidence>
<evidence type="ECO:0000256" key="1">
    <source>
        <dbReference type="SAM" id="SignalP"/>
    </source>
</evidence>
<dbReference type="EMBL" id="CP034562">
    <property type="protein sequence ID" value="AZQ62262.1"/>
    <property type="molecule type" value="Genomic_DNA"/>
</dbReference>
<protein>
    <recommendedName>
        <fullName evidence="4">Tetratricopeptide repeat protein</fullName>
    </recommendedName>
</protein>
<feature type="chain" id="PRO_5018739260" description="Tetratricopeptide repeat protein" evidence="1">
    <location>
        <begin position="21"/>
        <end position="131"/>
    </location>
</feature>
<dbReference type="KEGG" id="fll:EI427_08435"/>
<reference evidence="2 3" key="1">
    <citation type="submission" date="2018-12" db="EMBL/GenBank/DDBJ databases">
        <title>Flammeovirga pectinis sp. nov., isolated from the gut of the Korean scallop, Patinopecten yessoensis.</title>
        <authorList>
            <person name="Bae J.-W."/>
            <person name="Jeong Y.-S."/>
            <person name="Kang W."/>
        </authorList>
    </citation>
    <scope>NUCLEOTIDE SEQUENCE [LARGE SCALE GENOMIC DNA]</scope>
    <source>
        <strain evidence="2 3">L12M1</strain>
    </source>
</reference>
<evidence type="ECO:0000313" key="2">
    <source>
        <dbReference type="EMBL" id="AZQ62262.1"/>
    </source>
</evidence>
<gene>
    <name evidence="2" type="ORF">EI427_08435</name>
</gene>
<keyword evidence="1" id="KW-0732">Signal</keyword>
<name>A0A3Q9FPD3_9BACT</name>
<organism evidence="2 3">
    <name type="scientific">Flammeovirga pectinis</name>
    <dbReference type="NCBI Taxonomy" id="2494373"/>
    <lineage>
        <taxon>Bacteria</taxon>
        <taxon>Pseudomonadati</taxon>
        <taxon>Bacteroidota</taxon>
        <taxon>Cytophagia</taxon>
        <taxon>Cytophagales</taxon>
        <taxon>Flammeovirgaceae</taxon>
        <taxon>Flammeovirga</taxon>
    </lineage>
</organism>
<dbReference type="InterPro" id="IPR011990">
    <property type="entry name" value="TPR-like_helical_dom_sf"/>
</dbReference>
<dbReference type="SUPFAM" id="SSF81901">
    <property type="entry name" value="HCP-like"/>
    <property type="match status" value="1"/>
</dbReference>
<dbReference type="OrthoDB" id="981054at2"/>
<evidence type="ECO:0008006" key="4">
    <source>
        <dbReference type="Google" id="ProtNLM"/>
    </source>
</evidence>